<dbReference type="AlphaFoldDB" id="A0A1H8JKQ3"/>
<name>A0A1H8JKQ3_9PROT</name>
<gene>
    <name evidence="3" type="ORF">SAMN05216404_107109</name>
</gene>
<evidence type="ECO:0000256" key="2">
    <source>
        <dbReference type="SAM" id="SignalP"/>
    </source>
</evidence>
<evidence type="ECO:0008006" key="5">
    <source>
        <dbReference type="Google" id="ProtNLM"/>
    </source>
</evidence>
<sequence>MKTKSGTAVAILSAIALLASCAQMSPLEAQNDDIHKAVKNARTYTDHDNLAKQYRNAAKEMLIKAEDQKKLLQHYEEKSYLYGRQAQDKQSYTSALLHKYERAAEETLKQAAFHQRMASELAHGDYSTSAETPPERNYENNAGIGSDSNDQI</sequence>
<dbReference type="RefSeq" id="WP_074746676.1">
    <property type="nucleotide sequence ID" value="NZ_FOCT01000007.1"/>
</dbReference>
<reference evidence="3 4" key="1">
    <citation type="submission" date="2016-10" db="EMBL/GenBank/DDBJ databases">
        <authorList>
            <person name="de Groot N.N."/>
        </authorList>
    </citation>
    <scope>NUCLEOTIDE SEQUENCE [LARGE SCALE GENOMIC DNA]</scope>
    <source>
        <strain evidence="3 4">Nl18</strain>
    </source>
</reference>
<organism evidence="3 4">
    <name type="scientific">Nitrosospira multiformis</name>
    <dbReference type="NCBI Taxonomy" id="1231"/>
    <lineage>
        <taxon>Bacteria</taxon>
        <taxon>Pseudomonadati</taxon>
        <taxon>Pseudomonadota</taxon>
        <taxon>Betaproteobacteria</taxon>
        <taxon>Nitrosomonadales</taxon>
        <taxon>Nitrosomonadaceae</taxon>
        <taxon>Nitrosospira</taxon>
    </lineage>
</organism>
<proteinExistence type="predicted"/>
<dbReference type="EMBL" id="FOCT01000007">
    <property type="protein sequence ID" value="SEN81374.1"/>
    <property type="molecule type" value="Genomic_DNA"/>
</dbReference>
<protein>
    <recommendedName>
        <fullName evidence="5">DUF4398 domain-containing protein</fullName>
    </recommendedName>
</protein>
<keyword evidence="2" id="KW-0732">Signal</keyword>
<dbReference type="Proteomes" id="UP000183898">
    <property type="component" value="Unassembled WGS sequence"/>
</dbReference>
<feature type="chain" id="PRO_5010263881" description="DUF4398 domain-containing protein" evidence="2">
    <location>
        <begin position="30"/>
        <end position="152"/>
    </location>
</feature>
<feature type="region of interest" description="Disordered" evidence="1">
    <location>
        <begin position="123"/>
        <end position="152"/>
    </location>
</feature>
<evidence type="ECO:0000313" key="4">
    <source>
        <dbReference type="Proteomes" id="UP000183898"/>
    </source>
</evidence>
<evidence type="ECO:0000313" key="3">
    <source>
        <dbReference type="EMBL" id="SEN81374.1"/>
    </source>
</evidence>
<accession>A0A1H8JKQ3</accession>
<feature type="signal peptide" evidence="2">
    <location>
        <begin position="1"/>
        <end position="29"/>
    </location>
</feature>
<evidence type="ECO:0000256" key="1">
    <source>
        <dbReference type="SAM" id="MobiDB-lite"/>
    </source>
</evidence>
<dbReference type="PROSITE" id="PS51257">
    <property type="entry name" value="PROKAR_LIPOPROTEIN"/>
    <property type="match status" value="1"/>
</dbReference>